<dbReference type="Gramene" id="OMERI04G24130.1">
    <property type="protein sequence ID" value="OMERI04G24130.1"/>
    <property type="gene ID" value="OMERI04G24130"/>
</dbReference>
<dbReference type="Proteomes" id="UP000008021">
    <property type="component" value="Chromosome 4"/>
</dbReference>
<evidence type="ECO:0000313" key="2">
    <source>
        <dbReference type="Proteomes" id="UP000008021"/>
    </source>
</evidence>
<reference evidence="1" key="1">
    <citation type="submission" date="2015-04" db="UniProtKB">
        <authorList>
            <consortium name="EnsemblPlants"/>
        </authorList>
    </citation>
    <scope>IDENTIFICATION</scope>
</reference>
<evidence type="ECO:0000313" key="1">
    <source>
        <dbReference type="EnsemblPlants" id="OMERI04G24130.1"/>
    </source>
</evidence>
<dbReference type="AlphaFoldDB" id="A0A0E0DJP0"/>
<name>A0A0E0DJP0_9ORYZ</name>
<reference evidence="1" key="2">
    <citation type="submission" date="2018-05" db="EMBL/GenBank/DDBJ databases">
        <title>OmerRS3 (Oryza meridionalis Reference Sequence Version 3).</title>
        <authorList>
            <person name="Zhang J."/>
            <person name="Kudrna D."/>
            <person name="Lee S."/>
            <person name="Talag J."/>
            <person name="Welchert J."/>
            <person name="Wing R.A."/>
        </authorList>
    </citation>
    <scope>NUCLEOTIDE SEQUENCE [LARGE SCALE GENOMIC DNA]</scope>
    <source>
        <strain evidence="1">cv. OR44</strain>
    </source>
</reference>
<accession>A0A0E0DJP0</accession>
<organism evidence="1">
    <name type="scientific">Oryza meridionalis</name>
    <dbReference type="NCBI Taxonomy" id="40149"/>
    <lineage>
        <taxon>Eukaryota</taxon>
        <taxon>Viridiplantae</taxon>
        <taxon>Streptophyta</taxon>
        <taxon>Embryophyta</taxon>
        <taxon>Tracheophyta</taxon>
        <taxon>Spermatophyta</taxon>
        <taxon>Magnoliopsida</taxon>
        <taxon>Liliopsida</taxon>
        <taxon>Poales</taxon>
        <taxon>Poaceae</taxon>
        <taxon>BOP clade</taxon>
        <taxon>Oryzoideae</taxon>
        <taxon>Oryzeae</taxon>
        <taxon>Oryzinae</taxon>
        <taxon>Oryza</taxon>
    </lineage>
</organism>
<sequence length="192" mass="21312">MFAVLILQFSRAHAAANSLPSPLREQSRPPLPFSPRQAVAVPCLSTAGAQPYRGRHPLLTLANLFCPFPPSFPLQPKPPLSPPLPAKGELLLSPFRPSPSLFLPTTTLPRCALLGNTFRRRRRRLPTTEAPAPCLSTSLCLLVLKKKRNEGRRRREGKIKRKEDSLTGGPLHSVSSYFLYLIQIQSLEAYIS</sequence>
<keyword evidence="2" id="KW-1185">Reference proteome</keyword>
<dbReference type="EnsemblPlants" id="OMERI04G24130.1">
    <property type="protein sequence ID" value="OMERI04G24130.1"/>
    <property type="gene ID" value="OMERI04G24130"/>
</dbReference>
<protein>
    <submittedName>
        <fullName evidence="1">Uncharacterized protein</fullName>
    </submittedName>
</protein>
<dbReference type="HOGENOM" id="CLU_1417205_0_0_1"/>
<proteinExistence type="predicted"/>